<dbReference type="Gene3D" id="1.10.20.10">
    <property type="entry name" value="Histone, subunit A"/>
    <property type="match status" value="1"/>
</dbReference>
<feature type="domain" description="Transcription factor CBF/NF-Y/archaeal histone" evidence="6">
    <location>
        <begin position="104"/>
        <end position="168"/>
    </location>
</feature>
<keyword evidence="4" id="KW-0804">Transcription</keyword>
<keyword evidence="3" id="KW-0238">DNA-binding</keyword>
<dbReference type="InterPro" id="IPR027113">
    <property type="entry name" value="Transc_fact_NFYB/HAP3"/>
</dbReference>
<dbReference type="OrthoDB" id="386949at2759"/>
<evidence type="ECO:0000259" key="6">
    <source>
        <dbReference type="Pfam" id="PF00808"/>
    </source>
</evidence>
<feature type="compositionally biased region" description="Polar residues" evidence="5">
    <location>
        <begin position="390"/>
        <end position="400"/>
    </location>
</feature>
<reference evidence="7" key="1">
    <citation type="submission" date="2022-11" db="EMBL/GenBank/DDBJ databases">
        <authorList>
            <person name="Kikuchi T."/>
        </authorList>
    </citation>
    <scope>NUCLEOTIDE SEQUENCE</scope>
    <source>
        <strain evidence="7">PS1010</strain>
    </source>
</reference>
<sequence>MDDSAKNPNSEYEVLQNVPTTSDNYMPYYENTYSSGNQQRVEQTGNYGYTIDNGQEKPNDYEENTMEDVGDEEDDEQDSQQNPRYTPPTMTPKKLGVLLDQERFLPIANVARIMKTRCEPGTKISKDAKECVQECLSEFISFLTSEAAEYCHQTKRKTITADDLLTALEALGFDNYAEPMRITLAKYRQANKITGPIHREHEHYQRPEQFMNDPPFRPLFFDTENGSRCTETRFFNIESGSVSTDAPLGTEWQEQRQEQIPQQPPPQATLIKTNKSQQYQTAPQSAQQQSQQQQQTSTPIAQPGTLPITALEQQTQMQIYVDASTKQHYAAMDTENGVQLYPIQISSSAPITLTNASNIQQSSAIPSTSTSSQPTYMYLPDGDAEKGNETDQQPQQQYYE</sequence>
<dbReference type="SUPFAM" id="SSF47113">
    <property type="entry name" value="Histone-fold"/>
    <property type="match status" value="1"/>
</dbReference>
<feature type="compositionally biased region" description="Acidic residues" evidence="5">
    <location>
        <begin position="61"/>
        <end position="78"/>
    </location>
</feature>
<comment type="similarity">
    <text evidence="1">Belongs to the NFYB/HAP3 subunit family.</text>
</comment>
<dbReference type="GO" id="GO:0046982">
    <property type="term" value="F:protein heterodimerization activity"/>
    <property type="evidence" value="ECO:0007669"/>
    <property type="project" value="InterPro"/>
</dbReference>
<feature type="region of interest" description="Disordered" evidence="5">
    <location>
        <begin position="1"/>
        <end position="92"/>
    </location>
</feature>
<dbReference type="PANTHER" id="PTHR11064">
    <property type="entry name" value="CCAAT-BINDING TRANSCRIPTION FACTOR-RELATED"/>
    <property type="match status" value="1"/>
</dbReference>
<feature type="region of interest" description="Disordered" evidence="5">
    <location>
        <begin position="361"/>
        <end position="400"/>
    </location>
</feature>
<keyword evidence="2" id="KW-0805">Transcription regulation</keyword>
<evidence type="ECO:0000256" key="2">
    <source>
        <dbReference type="ARBA" id="ARBA00023015"/>
    </source>
</evidence>
<evidence type="ECO:0000313" key="7">
    <source>
        <dbReference type="EMBL" id="CAI5442264.1"/>
    </source>
</evidence>
<dbReference type="InterPro" id="IPR003958">
    <property type="entry name" value="CBFA_NFYB_domain"/>
</dbReference>
<name>A0A9P1IBV4_9PELO</name>
<dbReference type="FunFam" id="1.10.20.10:FF:000099">
    <property type="entry name" value="nuclear transcription factor Y subunit beta"/>
    <property type="match status" value="1"/>
</dbReference>
<feature type="compositionally biased region" description="Polar residues" evidence="5">
    <location>
        <begin position="31"/>
        <end position="47"/>
    </location>
</feature>
<dbReference type="PANTHER" id="PTHR11064:SF9">
    <property type="entry name" value="NUCLEAR TRANSCRIPTION FACTOR Y SUBUNIT BETA"/>
    <property type="match status" value="1"/>
</dbReference>
<dbReference type="AlphaFoldDB" id="A0A9P1IBV4"/>
<dbReference type="CDD" id="cd22907">
    <property type="entry name" value="HFD_NFYB"/>
    <property type="match status" value="1"/>
</dbReference>
<evidence type="ECO:0000256" key="4">
    <source>
        <dbReference type="ARBA" id="ARBA00023163"/>
    </source>
</evidence>
<evidence type="ECO:0000313" key="8">
    <source>
        <dbReference type="Proteomes" id="UP001152747"/>
    </source>
</evidence>
<evidence type="ECO:0000256" key="5">
    <source>
        <dbReference type="SAM" id="MobiDB-lite"/>
    </source>
</evidence>
<dbReference type="Pfam" id="PF00808">
    <property type="entry name" value="CBFD_NFYB_HMF"/>
    <property type="match status" value="1"/>
</dbReference>
<feature type="compositionally biased region" description="Polar residues" evidence="5">
    <location>
        <begin position="1"/>
        <end position="10"/>
    </location>
</feature>
<feature type="compositionally biased region" description="Low complexity" evidence="5">
    <location>
        <begin position="277"/>
        <end position="303"/>
    </location>
</feature>
<evidence type="ECO:0000256" key="1">
    <source>
        <dbReference type="ARBA" id="ARBA00009053"/>
    </source>
</evidence>
<protein>
    <recommendedName>
        <fullName evidence="6">Transcription factor CBF/NF-Y/archaeal histone domain-containing protein</fullName>
    </recommendedName>
</protein>
<dbReference type="EMBL" id="CANHGI010000002">
    <property type="protein sequence ID" value="CAI5442264.1"/>
    <property type="molecule type" value="Genomic_DNA"/>
</dbReference>
<keyword evidence="8" id="KW-1185">Reference proteome</keyword>
<dbReference type="GO" id="GO:0000978">
    <property type="term" value="F:RNA polymerase II cis-regulatory region sequence-specific DNA binding"/>
    <property type="evidence" value="ECO:0007669"/>
    <property type="project" value="TreeGrafter"/>
</dbReference>
<feature type="compositionally biased region" description="Low complexity" evidence="5">
    <location>
        <begin position="361"/>
        <end position="375"/>
    </location>
</feature>
<dbReference type="Proteomes" id="UP001152747">
    <property type="component" value="Unassembled WGS sequence"/>
</dbReference>
<evidence type="ECO:0000256" key="3">
    <source>
        <dbReference type="ARBA" id="ARBA00023125"/>
    </source>
</evidence>
<organism evidence="7 8">
    <name type="scientific">Caenorhabditis angaria</name>
    <dbReference type="NCBI Taxonomy" id="860376"/>
    <lineage>
        <taxon>Eukaryota</taxon>
        <taxon>Metazoa</taxon>
        <taxon>Ecdysozoa</taxon>
        <taxon>Nematoda</taxon>
        <taxon>Chromadorea</taxon>
        <taxon>Rhabditida</taxon>
        <taxon>Rhabditina</taxon>
        <taxon>Rhabditomorpha</taxon>
        <taxon>Rhabditoidea</taxon>
        <taxon>Rhabditidae</taxon>
        <taxon>Peloderinae</taxon>
        <taxon>Caenorhabditis</taxon>
    </lineage>
</organism>
<feature type="region of interest" description="Disordered" evidence="5">
    <location>
        <begin position="273"/>
        <end position="303"/>
    </location>
</feature>
<gene>
    <name evidence="7" type="ORF">CAMP_LOCUS4901</name>
</gene>
<proteinExistence type="inferred from homology"/>
<dbReference type="GO" id="GO:0001228">
    <property type="term" value="F:DNA-binding transcription activator activity, RNA polymerase II-specific"/>
    <property type="evidence" value="ECO:0007669"/>
    <property type="project" value="InterPro"/>
</dbReference>
<accession>A0A9P1IBV4</accession>
<dbReference type="GO" id="GO:0016602">
    <property type="term" value="C:CCAAT-binding factor complex"/>
    <property type="evidence" value="ECO:0007669"/>
    <property type="project" value="InterPro"/>
</dbReference>
<dbReference type="InterPro" id="IPR009072">
    <property type="entry name" value="Histone-fold"/>
</dbReference>
<comment type="caution">
    <text evidence="7">The sequence shown here is derived from an EMBL/GenBank/DDBJ whole genome shotgun (WGS) entry which is preliminary data.</text>
</comment>
<dbReference type="PRINTS" id="PR00615">
    <property type="entry name" value="CCAATSUBUNTA"/>
</dbReference>